<evidence type="ECO:0000313" key="3">
    <source>
        <dbReference type="Proteomes" id="UP000219215"/>
    </source>
</evidence>
<evidence type="ECO:0000256" key="1">
    <source>
        <dbReference type="ARBA" id="ARBA00037999"/>
    </source>
</evidence>
<dbReference type="InterPro" id="IPR000653">
    <property type="entry name" value="DegT/StrS_aminotransferase"/>
</dbReference>
<dbReference type="InterPro" id="IPR015422">
    <property type="entry name" value="PyrdxlP-dep_Trfase_small"/>
</dbReference>
<dbReference type="GO" id="GO:0000271">
    <property type="term" value="P:polysaccharide biosynthetic process"/>
    <property type="evidence" value="ECO:0007669"/>
    <property type="project" value="TreeGrafter"/>
</dbReference>
<dbReference type="Pfam" id="PF01041">
    <property type="entry name" value="DegT_DnrJ_EryC1"/>
    <property type="match status" value="1"/>
</dbReference>
<gene>
    <name evidence="2" type="ORF">DPRO_1453</name>
</gene>
<comment type="similarity">
    <text evidence="1">Belongs to the DegT/DnrJ/EryC1 family.</text>
</comment>
<dbReference type="InterPro" id="IPR015421">
    <property type="entry name" value="PyrdxlP-dep_Trfase_major"/>
</dbReference>
<organism evidence="2 3">
    <name type="scientific">Pseudodesulfovibrio profundus</name>
    <dbReference type="NCBI Taxonomy" id="57320"/>
    <lineage>
        <taxon>Bacteria</taxon>
        <taxon>Pseudomonadati</taxon>
        <taxon>Thermodesulfobacteriota</taxon>
        <taxon>Desulfovibrionia</taxon>
        <taxon>Desulfovibrionales</taxon>
        <taxon>Desulfovibrionaceae</taxon>
    </lineage>
</organism>
<evidence type="ECO:0000313" key="2">
    <source>
        <dbReference type="EMBL" id="SOB58348.1"/>
    </source>
</evidence>
<dbReference type="InterPro" id="IPR015424">
    <property type="entry name" value="PyrdxlP-dep_Trfase"/>
</dbReference>
<dbReference type="KEGG" id="pprf:DPRO_1453"/>
<reference evidence="3" key="1">
    <citation type="submission" date="2017-09" db="EMBL/GenBank/DDBJ databases">
        <authorList>
            <person name="Regsiter A."/>
            <person name="William W."/>
        </authorList>
    </citation>
    <scope>NUCLEOTIDE SEQUENCE [LARGE SCALE GENOMIC DNA]</scope>
    <source>
        <strain evidence="3">500-1</strain>
    </source>
</reference>
<dbReference type="GO" id="GO:0030170">
    <property type="term" value="F:pyridoxal phosphate binding"/>
    <property type="evidence" value="ECO:0007669"/>
    <property type="project" value="TreeGrafter"/>
</dbReference>
<accession>A0A2C8F7I9</accession>
<name>A0A2C8F7I9_9BACT</name>
<dbReference type="AlphaFoldDB" id="A0A2C8F7I9"/>
<dbReference type="PANTHER" id="PTHR30244">
    <property type="entry name" value="TRANSAMINASE"/>
    <property type="match status" value="1"/>
</dbReference>
<dbReference type="Proteomes" id="UP000219215">
    <property type="component" value="Chromosome DPRO"/>
</dbReference>
<dbReference type="SUPFAM" id="SSF53383">
    <property type="entry name" value="PLP-dependent transferases"/>
    <property type="match status" value="1"/>
</dbReference>
<dbReference type="Gene3D" id="3.40.640.10">
    <property type="entry name" value="Type I PLP-dependent aspartate aminotransferase-like (Major domain)"/>
    <property type="match status" value="1"/>
</dbReference>
<dbReference type="PANTHER" id="PTHR30244:SF34">
    <property type="entry name" value="DTDP-4-AMINO-4,6-DIDEOXYGALACTOSE TRANSAMINASE"/>
    <property type="match status" value="1"/>
</dbReference>
<keyword evidence="3" id="KW-1185">Reference proteome</keyword>
<dbReference type="GO" id="GO:0008483">
    <property type="term" value="F:transaminase activity"/>
    <property type="evidence" value="ECO:0007669"/>
    <property type="project" value="TreeGrafter"/>
</dbReference>
<dbReference type="Gene3D" id="3.90.1150.10">
    <property type="entry name" value="Aspartate Aminotransferase, domain 1"/>
    <property type="match status" value="1"/>
</dbReference>
<protein>
    <submittedName>
        <fullName evidence="2">Perosamine synthetase</fullName>
    </submittedName>
</protein>
<dbReference type="EMBL" id="LT907975">
    <property type="protein sequence ID" value="SOB58348.1"/>
    <property type="molecule type" value="Genomic_DNA"/>
</dbReference>
<sequence length="292" mass="32093">MDSFFCSCLLRWRYSCFADIDLETWCISTKGVEECLTSKTKAIIPVELYGSMPDWGAIHDVARANNLFVVEDAAEALGSQCKGKGAGSLGATGCFSFHGSKSLTTNEGGMIVIDDDDLFKRILFLLDHGRIAGNVFPVNVEFAFKYKMSAMQAAMGLALIERGQELVDGKREIFNWYAEELGDIDGLKLNAEPVGVVNSYWMTTVIVDPKYGMDKFILMEKMKQEGVDTRPFFSPLSSIPAYADTEEARVASKRNINAYAVSGAGINLPSGLQLTRDDISKVCDALKRILKG</sequence>
<proteinExistence type="inferred from homology"/>